<evidence type="ECO:0000256" key="1">
    <source>
        <dbReference type="SAM" id="MobiDB-lite"/>
    </source>
</evidence>
<dbReference type="EMBL" id="DQ177346">
    <property type="protein sequence ID" value="ABF81819.1"/>
    <property type="molecule type" value="Genomic_DNA"/>
</dbReference>
<gene>
    <name evidence="5" type="ORF">CyHV3-GZ_ORF106R</name>
    <name evidence="4" type="ORF">CyHV3_ORF106</name>
</gene>
<dbReference type="Proteomes" id="UP000106924">
    <property type="component" value="Segment"/>
</dbReference>
<dbReference type="Proteomes" id="UP000160099">
    <property type="component" value="Segment"/>
</dbReference>
<reference evidence="8 9" key="5">
    <citation type="journal article" date="2015" name="PLoS Pathog.">
        <title>Rational development of an attenuated recombinant cyprinid herpesvirus 3 vaccine using prokaryotic mutagenesis and in vivo bioluminescent imaging.</title>
        <authorList>
            <person name="Boutier M."/>
            <person name="Ronsmans M."/>
            <person name="Ouyang P."/>
            <person name="Fournier G."/>
            <person name="Reschner A."/>
            <person name="Rakus K."/>
            <person name="Wilkie G.S."/>
            <person name="Farnir F."/>
            <person name="Bayrou C."/>
            <person name="Lieffrig F."/>
            <person name="Li H."/>
            <person name="Desmecht D."/>
            <person name="Davison A.J."/>
            <person name="Vanderplasschen A."/>
        </authorList>
    </citation>
    <scope>NUCLEOTIDE SEQUENCE [LARGE SCALE GENOMIC DNA]</scope>
    <source>
        <strain evidence="6">FL</strain>
    </source>
</reference>
<keyword evidence="2" id="KW-0472">Membrane</keyword>
<reference evidence="8 9" key="4">
    <citation type="journal article" date="2009" name="J. Virol.">
        <title>The major portal of entry of koi herpesvirus in Cyprinus carpio is the skin.</title>
        <authorList>
            <person name="Costes B."/>
            <person name="Raj V.S."/>
            <person name="Michel B."/>
            <person name="Fournier G."/>
            <person name="Thirion M."/>
            <person name="Gillet L."/>
            <person name="Mast J."/>
            <person name="Lieffrig F."/>
            <person name="Bremont M."/>
            <person name="Vanderplasschen A."/>
        </authorList>
    </citation>
    <scope>NUCLEOTIDE SEQUENCE [LARGE SCALE GENOMIC DNA]</scope>
    <source>
        <strain evidence="6">FL</strain>
    </source>
</reference>
<keyword evidence="2" id="KW-1133">Transmembrane helix</keyword>
<dbReference type="Proteomes" id="UP000130752">
    <property type="component" value="Segment"/>
</dbReference>
<evidence type="ECO:0000313" key="7">
    <source>
        <dbReference type="Proteomes" id="UP000106924"/>
    </source>
</evidence>
<dbReference type="EMBL" id="KJ627438">
    <property type="protein sequence ID" value="AIC32461.1"/>
    <property type="molecule type" value="Genomic_DNA"/>
</dbReference>
<accession>A3QMS4</accession>
<feature type="region of interest" description="Disordered" evidence="1">
    <location>
        <begin position="46"/>
        <end position="78"/>
    </location>
</feature>
<dbReference type="Proteomes" id="UP000128453">
    <property type="component" value="Segment"/>
</dbReference>
<reference evidence="4" key="2">
    <citation type="submission" date="2007-03" db="EMBL/GenBank/DDBJ databases">
        <title>Comparative genomics of carp herpesviruses.</title>
        <authorList>
            <person name="Davison A.J."/>
            <person name="Kurobe T."/>
            <person name="Gatherer D."/>
            <person name="Cunningham C."/>
            <person name="Waltzek T.B."/>
            <person name="Korf I."/>
            <person name="Fukuda H."/>
            <person name="Hedrick R.P."/>
        </authorList>
    </citation>
    <scope>NUCLEOTIDE SEQUENCE</scope>
    <source>
        <strain evidence="4">KHV-U</strain>
    </source>
</reference>
<reference evidence="8 9" key="3">
    <citation type="journal article" date="2008" name="J. Virol.">
        <title>Cloning of the koi herpesvirus genome as an infectious bacterial artificial chromosome demonstrates that disruption of the thymidine kinase locus induces partial attenuation in Cyprinus carpio koi.</title>
        <authorList>
            <person name="Costes B."/>
            <person name="Fournier G."/>
            <person name="Michel B."/>
            <person name="Delforge C."/>
            <person name="Raj V.S."/>
            <person name="Dewals B."/>
            <person name="Gillet L."/>
            <person name="Drion P."/>
            <person name="Body A."/>
            <person name="Schynts F."/>
            <person name="Lieffrig F."/>
            <person name="Vanderplasschen A."/>
        </authorList>
    </citation>
    <scope>NUCLEOTIDE SEQUENCE [LARGE SCALE GENOMIC DNA]</scope>
    <source>
        <strain evidence="6">FL</strain>
    </source>
</reference>
<evidence type="ECO:0000313" key="6">
    <source>
        <dbReference type="EMBL" id="AJP55594.1"/>
    </source>
</evidence>
<feature type="compositionally biased region" description="Gly residues" evidence="1">
    <location>
        <begin position="50"/>
        <end position="66"/>
    </location>
</feature>
<evidence type="ECO:0000313" key="10">
    <source>
        <dbReference type="Proteomes" id="UP000156776"/>
    </source>
</evidence>
<evidence type="ECO:0000313" key="4">
    <source>
        <dbReference type="EMBL" id="ABG42933.1"/>
    </source>
</evidence>
<evidence type="ECO:0000313" key="11">
    <source>
        <dbReference type="Proteomes" id="UP000160099"/>
    </source>
</evidence>
<keyword evidence="10" id="KW-1185">Reference proteome</keyword>
<feature type="compositionally biased region" description="Low complexity" evidence="1">
    <location>
        <begin position="67"/>
        <end position="78"/>
    </location>
</feature>
<dbReference type="RefSeq" id="YP_001096141.1">
    <property type="nucleotide sequence ID" value="NC_009127.1"/>
</dbReference>
<dbReference type="EMBL" id="KP343684">
    <property type="protein sequence ID" value="AJP55749.1"/>
    <property type="molecule type" value="Genomic_DNA"/>
</dbReference>
<evidence type="ECO:0000313" key="3">
    <source>
        <dbReference type="EMBL" id="ABF81819.1"/>
    </source>
</evidence>
<dbReference type="KEGG" id="vg:11266436"/>
<name>A3QMS4_CYHV3</name>
<protein>
    <submittedName>
        <fullName evidence="5">ORF106R</fullName>
    </submittedName>
    <submittedName>
        <fullName evidence="4">Protein ORF106</fullName>
    </submittedName>
</protein>
<dbReference type="GeneID" id="11266436"/>
<dbReference type="Proteomes" id="UP000156776">
    <property type="component" value="Segment"/>
</dbReference>
<feature type="transmembrane region" description="Helical" evidence="2">
    <location>
        <begin position="12"/>
        <end position="36"/>
    </location>
</feature>
<reference evidence="7 10" key="1">
    <citation type="journal article" date="2007" name="J. Virol.">
        <title>Genome sequences of three koi herpesvirus isolates representing the expanding distribution of an emerging disease threatening koi and common carp worldwide.</title>
        <authorList>
            <person name="Aoki T."/>
            <person name="Hirono I."/>
            <person name="Kurokawa K."/>
            <person name="Fukuda H."/>
            <person name="Nahary R."/>
            <person name="Eldar A."/>
            <person name="Davison A.J."/>
            <person name="Waltzek T.B."/>
            <person name="Bercovier H."/>
            <person name="Hedrick R.P."/>
        </authorList>
    </citation>
    <scope>NUCLEOTIDE SEQUENCE [LARGE SCALE GENOMIC DNA]</scope>
    <source>
        <strain evidence="3">KHV-I</strain>
        <strain evidence="4 10">KHV-U</strain>
    </source>
</reference>
<dbReference type="EMBL" id="DQ657948">
    <property type="protein sequence ID" value="ABG42933.1"/>
    <property type="molecule type" value="Genomic_DNA"/>
</dbReference>
<dbReference type="EMBL" id="KP343683">
    <property type="protein sequence ID" value="AJP55594.1"/>
    <property type="molecule type" value="Genomic_DNA"/>
</dbReference>
<evidence type="ECO:0000313" key="9">
    <source>
        <dbReference type="Proteomes" id="UP000130752"/>
    </source>
</evidence>
<evidence type="ECO:0000313" key="8">
    <source>
        <dbReference type="Proteomes" id="UP000128453"/>
    </source>
</evidence>
<keyword evidence="2" id="KW-0812">Transmembrane</keyword>
<organism evidence="3 7">
    <name type="scientific">Cyprinid herpesvirus 3</name>
    <name type="common">CyHV-3</name>
    <dbReference type="NCBI Taxonomy" id="180230"/>
    <lineage>
        <taxon>Viruses</taxon>
        <taxon>Duplodnaviria</taxon>
        <taxon>Heunggongvirae</taxon>
        <taxon>Peploviricota</taxon>
        <taxon>Herviviricetes</taxon>
        <taxon>Herpesvirales</taxon>
        <taxon>Alloherpesviridae</taxon>
        <taxon>Cyvirus</taxon>
        <taxon>Cyvirus cyprinidallo3</taxon>
    </lineage>
</organism>
<reference evidence="5 11" key="6">
    <citation type="journal article" date="2015" name="Vet. Microbiol.">
        <title>Whole-genome sequence of a novel Chinese cyprinid herpesvirus 3 isolate reveals the existence of a distinct European genotype in East Asia.</title>
        <authorList>
            <person name="Li W."/>
            <person name="Lee X."/>
            <person name="Weng S."/>
            <person name="He J."/>
            <person name="Dong C."/>
        </authorList>
    </citation>
    <scope>NUCLEOTIDE SEQUENCE [LARGE SCALE GENOMIC DNA]</scope>
    <source>
        <strain evidence="5">KHV-GZ11</strain>
    </source>
</reference>
<evidence type="ECO:0000256" key="2">
    <source>
        <dbReference type="SAM" id="Phobius"/>
    </source>
</evidence>
<sequence>MVAAAAEVPLGLVVGVSIGGAVAAAMMVALIAFVVYKAQHPVKIHASKNGGQGRTGGQGAFGGGQGTKATAKIGPKTN</sequence>
<proteinExistence type="predicted"/>
<evidence type="ECO:0000313" key="5">
    <source>
        <dbReference type="EMBL" id="AIC32461.1"/>
    </source>
</evidence>